<dbReference type="PROSITE" id="PS51918">
    <property type="entry name" value="RADICAL_SAM"/>
    <property type="match status" value="1"/>
</dbReference>
<dbReference type="Gene3D" id="3.20.20.70">
    <property type="entry name" value="Aldolase class I"/>
    <property type="match status" value="1"/>
</dbReference>
<dbReference type="STRING" id="1229909.NSED_09995"/>
<keyword evidence="3" id="KW-0408">Iron</keyword>
<evidence type="ECO:0000256" key="4">
    <source>
        <dbReference type="ARBA" id="ARBA00023014"/>
    </source>
</evidence>
<dbReference type="PATRIC" id="fig|1229909.8.peg.2176"/>
<dbReference type="CDD" id="cd21109">
    <property type="entry name" value="SPASM"/>
    <property type="match status" value="1"/>
</dbReference>
<feature type="domain" description="Radical SAM core" evidence="5">
    <location>
        <begin position="58"/>
        <end position="291"/>
    </location>
</feature>
<evidence type="ECO:0000256" key="3">
    <source>
        <dbReference type="ARBA" id="ARBA00023004"/>
    </source>
</evidence>
<dbReference type="InterPro" id="IPR007197">
    <property type="entry name" value="rSAM"/>
</dbReference>
<evidence type="ECO:0000259" key="5">
    <source>
        <dbReference type="PROSITE" id="PS51918"/>
    </source>
</evidence>
<accession>K0BFI6</accession>
<dbReference type="Proteomes" id="UP000006100">
    <property type="component" value="Chromosome"/>
</dbReference>
<dbReference type="GeneID" id="13697245"/>
<dbReference type="GO" id="GO:0046872">
    <property type="term" value="F:metal ion binding"/>
    <property type="evidence" value="ECO:0007669"/>
    <property type="project" value="UniProtKB-KW"/>
</dbReference>
<evidence type="ECO:0000313" key="6">
    <source>
        <dbReference type="EMBL" id="AFS83785.1"/>
    </source>
</evidence>
<keyword evidence="1" id="KW-0949">S-adenosyl-L-methionine</keyword>
<keyword evidence="2" id="KW-0479">Metal-binding</keyword>
<sequence>MTSLFNIKSIKNENNLKKQTASNWPTSESSHMELQNFDFTKKILFHPEKITEYKQGKRPFPITLEIDLTNKCNHRCSFCNYAEHIETSRDSLKTDILKERLKEAKKLETKGIVYSGGGEPMVHRDYFEIIRFTKELGFDVGTITNGSIIAENNVDIIIKNLQWIRISVAGGDRNSYRNVQGVDQFDKIIENIKTLSKRKDELDSNINIGIRTLVTPENISSIPNLTHIIKKFNIDYIQLAPDQYTTDKGKFWNSIQTQQMLEDSKKILESTKTKLLGTTFMKQQEKLDYPRTCYAHFFKGVILAEGDYGFCQNIKDSKNENTSKYLIGNIYKQTLKEIWESDKNKEIEKWVKPNNCGLFCKHMAINNTLEDIVNPSSSMSPNFIG</sequence>
<dbReference type="SFLD" id="SFLDS00029">
    <property type="entry name" value="Radical_SAM"/>
    <property type="match status" value="1"/>
</dbReference>
<dbReference type="OrthoDB" id="6925at2157"/>
<dbReference type="AlphaFoldDB" id="K0BFI6"/>
<organism evidence="6 7">
    <name type="scientific">Candidatus Nitrosopumilus sediminis</name>
    <dbReference type="NCBI Taxonomy" id="1229909"/>
    <lineage>
        <taxon>Archaea</taxon>
        <taxon>Nitrososphaerota</taxon>
        <taxon>Nitrososphaeria</taxon>
        <taxon>Nitrosopumilales</taxon>
        <taxon>Nitrosopumilaceae</taxon>
        <taxon>Nitrosopumilus</taxon>
    </lineage>
</organism>
<dbReference type="Pfam" id="PF13186">
    <property type="entry name" value="SPASM"/>
    <property type="match status" value="1"/>
</dbReference>
<dbReference type="EMBL" id="CP003843">
    <property type="protein sequence ID" value="AFS83785.1"/>
    <property type="molecule type" value="Genomic_DNA"/>
</dbReference>
<dbReference type="PANTHER" id="PTHR11228">
    <property type="entry name" value="RADICAL SAM DOMAIN PROTEIN"/>
    <property type="match status" value="1"/>
</dbReference>
<dbReference type="CDD" id="cd01335">
    <property type="entry name" value="Radical_SAM"/>
    <property type="match status" value="1"/>
</dbReference>
<dbReference type="GO" id="GO:0003824">
    <property type="term" value="F:catalytic activity"/>
    <property type="evidence" value="ECO:0007669"/>
    <property type="project" value="InterPro"/>
</dbReference>
<dbReference type="SFLD" id="SFLDG01067">
    <property type="entry name" value="SPASM/twitch_domain_containing"/>
    <property type="match status" value="1"/>
</dbReference>
<evidence type="ECO:0000313" key="7">
    <source>
        <dbReference type="Proteomes" id="UP000006100"/>
    </source>
</evidence>
<dbReference type="InterPro" id="IPR050377">
    <property type="entry name" value="Radical_SAM_PqqE_MftC-like"/>
</dbReference>
<keyword evidence="4" id="KW-0411">Iron-sulfur</keyword>
<gene>
    <name evidence="6" type="ORF">NSED_09995</name>
</gene>
<protein>
    <submittedName>
        <fullName evidence="6">Radical SAM family protein</fullName>
    </submittedName>
</protein>
<dbReference type="GO" id="GO:0051536">
    <property type="term" value="F:iron-sulfur cluster binding"/>
    <property type="evidence" value="ECO:0007669"/>
    <property type="project" value="UniProtKB-KW"/>
</dbReference>
<keyword evidence="7" id="KW-1185">Reference proteome</keyword>
<dbReference type="HOGENOM" id="CLU_009273_1_0_2"/>
<evidence type="ECO:0000256" key="1">
    <source>
        <dbReference type="ARBA" id="ARBA00022691"/>
    </source>
</evidence>
<reference evidence="6 7" key="1">
    <citation type="journal article" date="2012" name="J. Bacteriol.">
        <title>Draft Genome Sequence of an Ammonia-Oxidizing Archaeon, "Candidatus Nitrosopumilus sediminis" AR2, from Svalbard in the Arctic Circle.</title>
        <authorList>
            <person name="Park S.J."/>
            <person name="Kim J.G."/>
            <person name="Jung M.Y."/>
            <person name="Kim S.J."/>
            <person name="Cha I.T."/>
            <person name="Ghai R."/>
            <person name="Martin-Cuadrado A.B."/>
            <person name="Rodriguez-Valera F."/>
            <person name="Rhee S.K."/>
        </authorList>
    </citation>
    <scope>NUCLEOTIDE SEQUENCE [LARGE SCALE GENOMIC DNA]</scope>
    <source>
        <strain evidence="6 7">AR2</strain>
    </source>
</reference>
<dbReference type="InterPro" id="IPR013785">
    <property type="entry name" value="Aldolase_TIM"/>
</dbReference>
<dbReference type="InterPro" id="IPR058240">
    <property type="entry name" value="rSAM_sf"/>
</dbReference>
<name>K0BFI6_9ARCH</name>
<proteinExistence type="predicted"/>
<dbReference type="RefSeq" id="WP_014966148.1">
    <property type="nucleotide sequence ID" value="NC_018656.1"/>
</dbReference>
<dbReference type="KEGG" id="nir:NSED_09995"/>
<dbReference type="InterPro" id="IPR023885">
    <property type="entry name" value="4Fe4S-binding_SPASM_dom"/>
</dbReference>
<dbReference type="eggNOG" id="arCOG00938">
    <property type="taxonomic scope" value="Archaea"/>
</dbReference>
<dbReference type="PANTHER" id="PTHR11228:SF7">
    <property type="entry name" value="PQQA PEPTIDE CYCLASE"/>
    <property type="match status" value="1"/>
</dbReference>
<dbReference type="SUPFAM" id="SSF102114">
    <property type="entry name" value="Radical SAM enzymes"/>
    <property type="match status" value="1"/>
</dbReference>
<dbReference type="Pfam" id="PF04055">
    <property type="entry name" value="Radical_SAM"/>
    <property type="match status" value="1"/>
</dbReference>
<evidence type="ECO:0000256" key="2">
    <source>
        <dbReference type="ARBA" id="ARBA00022723"/>
    </source>
</evidence>